<sequence>MSVPTVTIDHVPDPLPDGLTVLDVREDIEWVHGHIEGAVHIPLSELPARLGDVPDGQTLVVCKIGGRSAQATMWLAAHGREVVNLDGGMLDWADAGRPMVSENGQPPHVV</sequence>
<dbReference type="Proteomes" id="UP000198832">
    <property type="component" value="Unassembled WGS sequence"/>
</dbReference>
<proteinExistence type="predicted"/>
<dbReference type="InterPro" id="IPR036873">
    <property type="entry name" value="Rhodanese-like_dom_sf"/>
</dbReference>
<protein>
    <submittedName>
        <fullName evidence="2">Rhodanese-related sulfurtransferase</fullName>
    </submittedName>
</protein>
<dbReference type="PANTHER" id="PTHR43031">
    <property type="entry name" value="FAD-DEPENDENT OXIDOREDUCTASE"/>
    <property type="match status" value="1"/>
</dbReference>
<organism evidence="2 3">
    <name type="scientific">Nocardioides terrae</name>
    <dbReference type="NCBI Taxonomy" id="574651"/>
    <lineage>
        <taxon>Bacteria</taxon>
        <taxon>Bacillati</taxon>
        <taxon>Actinomycetota</taxon>
        <taxon>Actinomycetes</taxon>
        <taxon>Propionibacteriales</taxon>
        <taxon>Nocardioidaceae</taxon>
        <taxon>Nocardioides</taxon>
    </lineage>
</organism>
<name>A0A1I1NVI5_9ACTN</name>
<accession>A0A1I1NVI5</accession>
<dbReference type="EMBL" id="FOLB01000021">
    <property type="protein sequence ID" value="SFD01416.1"/>
    <property type="molecule type" value="Genomic_DNA"/>
</dbReference>
<dbReference type="PROSITE" id="PS50206">
    <property type="entry name" value="RHODANESE_3"/>
    <property type="match status" value="1"/>
</dbReference>
<evidence type="ECO:0000313" key="2">
    <source>
        <dbReference type="EMBL" id="SFD01416.1"/>
    </source>
</evidence>
<gene>
    <name evidence="2" type="ORF">SAMN04487968_1215</name>
</gene>
<dbReference type="AlphaFoldDB" id="A0A1I1NVI5"/>
<dbReference type="Pfam" id="PF00581">
    <property type="entry name" value="Rhodanese"/>
    <property type="match status" value="1"/>
</dbReference>
<dbReference type="OrthoDB" id="9800872at2"/>
<feature type="domain" description="Rhodanese" evidence="1">
    <location>
        <begin position="15"/>
        <end position="101"/>
    </location>
</feature>
<dbReference type="CDD" id="cd00158">
    <property type="entry name" value="RHOD"/>
    <property type="match status" value="1"/>
</dbReference>
<evidence type="ECO:0000259" key="1">
    <source>
        <dbReference type="PROSITE" id="PS50206"/>
    </source>
</evidence>
<dbReference type="SMART" id="SM00450">
    <property type="entry name" value="RHOD"/>
    <property type="match status" value="1"/>
</dbReference>
<dbReference type="SUPFAM" id="SSF52821">
    <property type="entry name" value="Rhodanese/Cell cycle control phosphatase"/>
    <property type="match status" value="1"/>
</dbReference>
<dbReference type="GO" id="GO:0016740">
    <property type="term" value="F:transferase activity"/>
    <property type="evidence" value="ECO:0007669"/>
    <property type="project" value="UniProtKB-KW"/>
</dbReference>
<dbReference type="PANTHER" id="PTHR43031:SF1">
    <property type="entry name" value="PYRIDINE NUCLEOTIDE-DISULPHIDE OXIDOREDUCTASE"/>
    <property type="match status" value="1"/>
</dbReference>
<dbReference type="Gene3D" id="3.40.250.10">
    <property type="entry name" value="Rhodanese-like domain"/>
    <property type="match status" value="1"/>
</dbReference>
<evidence type="ECO:0000313" key="3">
    <source>
        <dbReference type="Proteomes" id="UP000198832"/>
    </source>
</evidence>
<dbReference type="STRING" id="574651.SAMN04487968_1215"/>
<dbReference type="InterPro" id="IPR001763">
    <property type="entry name" value="Rhodanese-like_dom"/>
</dbReference>
<reference evidence="2 3" key="1">
    <citation type="submission" date="2016-10" db="EMBL/GenBank/DDBJ databases">
        <authorList>
            <person name="de Groot N.N."/>
        </authorList>
    </citation>
    <scope>NUCLEOTIDE SEQUENCE [LARGE SCALE GENOMIC DNA]</scope>
    <source>
        <strain evidence="2 3">CGMCC 1.7056</strain>
    </source>
</reference>
<dbReference type="RefSeq" id="WP_091126583.1">
    <property type="nucleotide sequence ID" value="NZ_FOLB01000021.1"/>
</dbReference>
<keyword evidence="2" id="KW-0808">Transferase</keyword>
<dbReference type="InterPro" id="IPR050229">
    <property type="entry name" value="GlpE_sulfurtransferase"/>
</dbReference>
<keyword evidence="3" id="KW-1185">Reference proteome</keyword>